<sequence>MSKNTPKTEEDNGSDPDPTKIKPCTWPSLAKPMKLPHPQKRSVRPLFSIPLLIVSAATVSFRAVLRRADVNFSLSAWSPQKKTHVLNFNSTLLKYAPVDISEPRAKQEIEQLLEGNFASQGRYRTFASWRRFDTHQDLRARSSNSIPVLLRSPRFYWHWLQTCNSKLVFIT</sequence>
<keyword evidence="2" id="KW-0812">Transmembrane</keyword>
<feature type="region of interest" description="Disordered" evidence="1">
    <location>
        <begin position="1"/>
        <end position="38"/>
    </location>
</feature>
<comment type="caution">
    <text evidence="3">The sequence shown here is derived from an EMBL/GenBank/DDBJ whole genome shotgun (WGS) entry which is preliminary data.</text>
</comment>
<dbReference type="PANTHER" id="PTHR46779:SF1">
    <property type="entry name" value="BETA-1,6-GALACTOSYLTRANSFERASE GALT29A"/>
    <property type="match status" value="1"/>
</dbReference>
<dbReference type="PANTHER" id="PTHR46779">
    <property type="entry name" value="BETA-1,6-GALACTOSYLTRANSFERASE GALT29A"/>
    <property type="match status" value="1"/>
</dbReference>
<evidence type="ECO:0000313" key="4">
    <source>
        <dbReference type="Proteomes" id="UP001459277"/>
    </source>
</evidence>
<evidence type="ECO:0000256" key="2">
    <source>
        <dbReference type="SAM" id="Phobius"/>
    </source>
</evidence>
<dbReference type="AlphaFoldDB" id="A0AAW2DQ70"/>
<keyword evidence="2" id="KW-1133">Transmembrane helix</keyword>
<dbReference type="Proteomes" id="UP001459277">
    <property type="component" value="Unassembled WGS sequence"/>
</dbReference>
<evidence type="ECO:0000256" key="1">
    <source>
        <dbReference type="SAM" id="MobiDB-lite"/>
    </source>
</evidence>
<gene>
    <name evidence="3" type="ORF">SO802_007978</name>
</gene>
<name>A0AAW2DQ70_9ROSI</name>
<protein>
    <submittedName>
        <fullName evidence="3">Uncharacterized protein</fullName>
    </submittedName>
</protein>
<feature type="compositionally biased region" description="Basic and acidic residues" evidence="1">
    <location>
        <begin position="1"/>
        <end position="10"/>
    </location>
</feature>
<keyword evidence="2" id="KW-0472">Membrane</keyword>
<accession>A0AAW2DQ70</accession>
<keyword evidence="4" id="KW-1185">Reference proteome</keyword>
<dbReference type="EMBL" id="JAZDWU010000002">
    <property type="protein sequence ID" value="KAL0012870.1"/>
    <property type="molecule type" value="Genomic_DNA"/>
</dbReference>
<reference evidence="3 4" key="1">
    <citation type="submission" date="2024-01" db="EMBL/GenBank/DDBJ databases">
        <title>A telomere-to-telomere, gap-free genome of sweet tea (Lithocarpus litseifolius).</title>
        <authorList>
            <person name="Zhou J."/>
        </authorList>
    </citation>
    <scope>NUCLEOTIDE SEQUENCE [LARGE SCALE GENOMIC DNA]</scope>
    <source>
        <strain evidence="3">Zhou-2022a</strain>
        <tissue evidence="3">Leaf</tissue>
    </source>
</reference>
<organism evidence="3 4">
    <name type="scientific">Lithocarpus litseifolius</name>
    <dbReference type="NCBI Taxonomy" id="425828"/>
    <lineage>
        <taxon>Eukaryota</taxon>
        <taxon>Viridiplantae</taxon>
        <taxon>Streptophyta</taxon>
        <taxon>Embryophyta</taxon>
        <taxon>Tracheophyta</taxon>
        <taxon>Spermatophyta</taxon>
        <taxon>Magnoliopsida</taxon>
        <taxon>eudicotyledons</taxon>
        <taxon>Gunneridae</taxon>
        <taxon>Pentapetalae</taxon>
        <taxon>rosids</taxon>
        <taxon>fabids</taxon>
        <taxon>Fagales</taxon>
        <taxon>Fagaceae</taxon>
        <taxon>Lithocarpus</taxon>
    </lineage>
</organism>
<evidence type="ECO:0000313" key="3">
    <source>
        <dbReference type="EMBL" id="KAL0012870.1"/>
    </source>
</evidence>
<proteinExistence type="predicted"/>
<feature type="transmembrane region" description="Helical" evidence="2">
    <location>
        <begin position="46"/>
        <end position="65"/>
    </location>
</feature>